<gene>
    <name evidence="3 5" type="primary">smpB</name>
    <name evidence="5" type="ORF">M6D89_00835</name>
</gene>
<proteinExistence type="inferred from homology"/>
<dbReference type="Gene3D" id="2.40.280.10">
    <property type="match status" value="1"/>
</dbReference>
<dbReference type="PROSITE" id="PS01317">
    <property type="entry name" value="SSRP"/>
    <property type="match status" value="1"/>
</dbReference>
<dbReference type="CDD" id="cd09294">
    <property type="entry name" value="SmpB"/>
    <property type="match status" value="1"/>
</dbReference>
<dbReference type="HAMAP" id="MF_00023">
    <property type="entry name" value="SmpB"/>
    <property type="match status" value="1"/>
</dbReference>
<dbReference type="SUPFAM" id="SSF74982">
    <property type="entry name" value="Small protein B (SmpB)"/>
    <property type="match status" value="1"/>
</dbReference>
<dbReference type="InterPro" id="IPR000037">
    <property type="entry name" value="SsrA-bd_prot"/>
</dbReference>
<name>A0A9X2KRG7_9GAMM</name>
<dbReference type="NCBIfam" id="NF003843">
    <property type="entry name" value="PRK05422.1"/>
    <property type="match status" value="1"/>
</dbReference>
<dbReference type="PANTHER" id="PTHR30308">
    <property type="entry name" value="TMRNA-BINDING COMPONENT OF TRANS-TRANSLATION TAGGING COMPLEX"/>
    <property type="match status" value="1"/>
</dbReference>
<dbReference type="Proteomes" id="UP001139319">
    <property type="component" value="Unassembled WGS sequence"/>
</dbReference>
<reference evidence="5" key="2">
    <citation type="submission" date="2023-01" db="EMBL/GenBank/DDBJ databases">
        <title>Gilvimarinus xylanilyticus HB14 isolated from Caulerpa lentillifera aquaculture base in Hainan, China.</title>
        <authorList>
            <person name="Zhang Y.-J."/>
        </authorList>
    </citation>
    <scope>NUCLEOTIDE SEQUENCE</scope>
    <source>
        <strain evidence="5">HB14</strain>
    </source>
</reference>
<accession>A0A9X2KRG7</accession>
<evidence type="ECO:0000256" key="2">
    <source>
        <dbReference type="ARBA" id="ARBA00022884"/>
    </source>
</evidence>
<comment type="caution">
    <text evidence="5">The sequence shown here is derived from an EMBL/GenBank/DDBJ whole genome shotgun (WGS) entry which is preliminary data.</text>
</comment>
<dbReference type="AlphaFoldDB" id="A0A9X2KRG7"/>
<feature type="region of interest" description="Disordered" evidence="4">
    <location>
        <begin position="134"/>
        <end position="160"/>
    </location>
</feature>
<evidence type="ECO:0000313" key="5">
    <source>
        <dbReference type="EMBL" id="MCP8897836.1"/>
    </source>
</evidence>
<evidence type="ECO:0000256" key="1">
    <source>
        <dbReference type="ARBA" id="ARBA00022490"/>
    </source>
</evidence>
<evidence type="ECO:0000256" key="3">
    <source>
        <dbReference type="HAMAP-Rule" id="MF_00023"/>
    </source>
</evidence>
<keyword evidence="1 3" id="KW-0963">Cytoplasm</keyword>
<dbReference type="RefSeq" id="WP_253966135.1">
    <property type="nucleotide sequence ID" value="NZ_JAMFTH010000001.1"/>
</dbReference>
<keyword evidence="6" id="KW-1185">Reference proteome</keyword>
<dbReference type="NCBIfam" id="TIGR00086">
    <property type="entry name" value="smpB"/>
    <property type="match status" value="1"/>
</dbReference>
<dbReference type="InterPro" id="IPR020081">
    <property type="entry name" value="SsrA-bd_prot_CS"/>
</dbReference>
<evidence type="ECO:0000256" key="4">
    <source>
        <dbReference type="SAM" id="MobiDB-lite"/>
    </source>
</evidence>
<sequence>MAKKPKKKPGSNTIALNKKAKFDYQLQDRLEAGISLLGWEVKSARAGKAQLTDTYVIFQNGEAWLVGAQFAPLPTVSTHFVAEPMRSRKLLMHDRELAKYQQAAEQKGYTVVATAMYWKQHLIKVEIALGKGKQMHDKRETEKERDWNRQKQRLFQHDAK</sequence>
<dbReference type="EMBL" id="JAMFTH010000001">
    <property type="protein sequence ID" value="MCP8897836.1"/>
    <property type="molecule type" value="Genomic_DNA"/>
</dbReference>
<comment type="similarity">
    <text evidence="3">Belongs to the SmpB family.</text>
</comment>
<dbReference type="GO" id="GO:0070929">
    <property type="term" value="P:trans-translation"/>
    <property type="evidence" value="ECO:0007669"/>
    <property type="project" value="UniProtKB-UniRule"/>
</dbReference>
<dbReference type="GO" id="GO:0003723">
    <property type="term" value="F:RNA binding"/>
    <property type="evidence" value="ECO:0007669"/>
    <property type="project" value="UniProtKB-UniRule"/>
</dbReference>
<dbReference type="Pfam" id="PF01668">
    <property type="entry name" value="SmpB"/>
    <property type="match status" value="1"/>
</dbReference>
<comment type="subcellular location">
    <subcellularLocation>
        <location evidence="3">Cytoplasm</location>
    </subcellularLocation>
    <text evidence="3">The tmRNA-SmpB complex associates with stalled 70S ribosomes.</text>
</comment>
<reference evidence="5" key="1">
    <citation type="submission" date="2022-05" db="EMBL/GenBank/DDBJ databases">
        <authorList>
            <person name="Sun H.-N."/>
        </authorList>
    </citation>
    <scope>NUCLEOTIDE SEQUENCE</scope>
    <source>
        <strain evidence="5">HB14</strain>
    </source>
</reference>
<comment type="function">
    <text evidence="3">Required for rescue of stalled ribosomes mediated by trans-translation. Binds to transfer-messenger RNA (tmRNA), required for stable association of tmRNA with ribosomes. tmRNA and SmpB together mimic tRNA shape, replacing the anticodon stem-loop with SmpB. tmRNA is encoded by the ssrA gene; the 2 termini fold to resemble tRNA(Ala) and it encodes a 'tag peptide', a short internal open reading frame. During trans-translation Ala-aminoacylated tmRNA acts like a tRNA, entering the A-site of stalled ribosomes, displacing the stalled mRNA. The ribosome then switches to translate the ORF on the tmRNA; the nascent peptide is terminated with the 'tag peptide' encoded by the tmRNA and targeted for degradation. The ribosome is freed to recommence translation, which seems to be the essential function of trans-translation.</text>
</comment>
<keyword evidence="2 3" id="KW-0694">RNA-binding</keyword>
<evidence type="ECO:0000313" key="6">
    <source>
        <dbReference type="Proteomes" id="UP001139319"/>
    </source>
</evidence>
<dbReference type="InterPro" id="IPR023620">
    <property type="entry name" value="SmpB"/>
</dbReference>
<protein>
    <recommendedName>
        <fullName evidence="3">SsrA-binding protein</fullName>
    </recommendedName>
    <alternativeName>
        <fullName evidence="3">Small protein B</fullName>
    </alternativeName>
</protein>
<dbReference type="GO" id="GO:0070930">
    <property type="term" value="P:trans-translation-dependent protein tagging"/>
    <property type="evidence" value="ECO:0007669"/>
    <property type="project" value="TreeGrafter"/>
</dbReference>
<dbReference type="GO" id="GO:0005829">
    <property type="term" value="C:cytosol"/>
    <property type="evidence" value="ECO:0007669"/>
    <property type="project" value="TreeGrafter"/>
</dbReference>
<dbReference type="PANTHER" id="PTHR30308:SF2">
    <property type="entry name" value="SSRA-BINDING PROTEIN"/>
    <property type="match status" value="1"/>
</dbReference>
<organism evidence="5 6">
    <name type="scientific">Gilvimarinus xylanilyticus</name>
    <dbReference type="NCBI Taxonomy" id="2944139"/>
    <lineage>
        <taxon>Bacteria</taxon>
        <taxon>Pseudomonadati</taxon>
        <taxon>Pseudomonadota</taxon>
        <taxon>Gammaproteobacteria</taxon>
        <taxon>Cellvibrionales</taxon>
        <taxon>Cellvibrionaceae</taxon>
        <taxon>Gilvimarinus</taxon>
    </lineage>
</organism>